<keyword evidence="2" id="KW-1185">Reference proteome</keyword>
<gene>
    <name evidence="1" type="ORF">QGN29_08240</name>
</gene>
<protein>
    <recommendedName>
        <fullName evidence="3">Glycosyl transferase family 28 C-terminal domain-containing protein</fullName>
    </recommendedName>
</protein>
<evidence type="ECO:0000313" key="2">
    <source>
        <dbReference type="Proteomes" id="UP001268683"/>
    </source>
</evidence>
<dbReference type="Gene3D" id="3.40.50.2000">
    <property type="entry name" value="Glycogen Phosphorylase B"/>
    <property type="match status" value="1"/>
</dbReference>
<evidence type="ECO:0008006" key="3">
    <source>
        <dbReference type="Google" id="ProtNLM"/>
    </source>
</evidence>
<sequence>MNIQFIIEASEKSGLGRVRRSIALAAALQKEGAAVQIVAPFSQTACRMILAYKIPMMQTVSPSSEMTIVDAGPEYQLSLYDKLPQQMKLVVIDDIANCRLMPDIIINPNIYAQQLDYSYLGNPRLLGGPKYHLVEKEFFAVGSEKKDIDILISFGGSAVEEYIQQIAIALEPYSQDYSIRIASPKALRPTLTRSLQTEINQEMSALLKRSKVYLGGAGATVLEALAANCQLVVTRVAEDQKMNTLALRAQEISVCDLFDPSILTEMAIDAINNPRHYSIKLINSAIYRTARALLS</sequence>
<name>A0AA52EA66_9PROT</name>
<evidence type="ECO:0000313" key="1">
    <source>
        <dbReference type="EMBL" id="WND01547.1"/>
    </source>
</evidence>
<dbReference type="AlphaFoldDB" id="A0AA52EA66"/>
<organism evidence="1 2">
    <name type="scientific">Temperatibacter marinus</name>
    <dbReference type="NCBI Taxonomy" id="1456591"/>
    <lineage>
        <taxon>Bacteria</taxon>
        <taxon>Pseudomonadati</taxon>
        <taxon>Pseudomonadota</taxon>
        <taxon>Alphaproteobacteria</taxon>
        <taxon>Kordiimonadales</taxon>
        <taxon>Temperatibacteraceae</taxon>
        <taxon>Temperatibacter</taxon>
    </lineage>
</organism>
<proteinExistence type="predicted"/>
<dbReference type="RefSeq" id="WP_310797375.1">
    <property type="nucleotide sequence ID" value="NZ_CP123872.1"/>
</dbReference>
<dbReference type="KEGG" id="tmk:QGN29_08240"/>
<dbReference type="EMBL" id="CP123872">
    <property type="protein sequence ID" value="WND01547.1"/>
    <property type="molecule type" value="Genomic_DNA"/>
</dbReference>
<dbReference type="Gene3D" id="3.40.50.11190">
    <property type="match status" value="1"/>
</dbReference>
<reference evidence="1" key="1">
    <citation type="submission" date="2023-04" db="EMBL/GenBank/DDBJ databases">
        <title>Complete genome sequence of Temperatibacter marinus.</title>
        <authorList>
            <person name="Rong J.-C."/>
            <person name="Yi M.-L."/>
            <person name="Zhao Q."/>
        </authorList>
    </citation>
    <scope>NUCLEOTIDE SEQUENCE</scope>
    <source>
        <strain evidence="1">NBRC 110045</strain>
    </source>
</reference>
<accession>A0AA52EA66</accession>
<dbReference type="Proteomes" id="UP001268683">
    <property type="component" value="Chromosome"/>
</dbReference>